<keyword evidence="1" id="KW-0812">Transmembrane</keyword>
<dbReference type="AlphaFoldDB" id="A0A2A5RIP2"/>
<reference evidence="2 3" key="1">
    <citation type="submission" date="2014-12" db="EMBL/GenBank/DDBJ databases">
        <title>Draft genome sequences of 10 type strains of Lactococcus.</title>
        <authorList>
            <person name="Sun Z."/>
            <person name="Zhong Z."/>
            <person name="Liu W."/>
            <person name="Zhang W."/>
            <person name="Zhang H."/>
        </authorList>
    </citation>
    <scope>NUCLEOTIDE SEQUENCE [LARGE SCALE GENOMIC DNA]</scope>
    <source>
        <strain evidence="2 3">JCM 16395</strain>
    </source>
</reference>
<gene>
    <name evidence="2" type="ORF">RT41_GL000535</name>
</gene>
<dbReference type="OrthoDB" id="2285053at2"/>
<feature type="transmembrane region" description="Helical" evidence="1">
    <location>
        <begin position="208"/>
        <end position="226"/>
    </location>
</feature>
<dbReference type="InterPro" id="IPR008523">
    <property type="entry name" value="DUF805"/>
</dbReference>
<dbReference type="PANTHER" id="PTHR34980">
    <property type="entry name" value="INNER MEMBRANE PROTEIN-RELATED-RELATED"/>
    <property type="match status" value="1"/>
</dbReference>
<feature type="transmembrane region" description="Helical" evidence="1">
    <location>
        <begin position="57"/>
        <end position="74"/>
    </location>
</feature>
<dbReference type="GO" id="GO:0005886">
    <property type="term" value="C:plasma membrane"/>
    <property type="evidence" value="ECO:0007669"/>
    <property type="project" value="TreeGrafter"/>
</dbReference>
<feature type="transmembrane region" description="Helical" evidence="1">
    <location>
        <begin position="238"/>
        <end position="256"/>
    </location>
</feature>
<sequence length="301" mass="34585">MLNSYRKFWQDYFNFKGKTTRKDFWSALLIHLLFIFGLSIISILLNELASGVLPDGFNVLSLLIRSYLVLYLLLTMIPTLSVMTRRLADANLPWALIFLNLIPFVGAIILLILCAIDKDQSKPVTVHHSKRFFPYINEKGNVTFSEAIKNYVTGYFSFDGKTNLKSFLRAQLFFLGLGLIWIGLAFLAQAIEINRIGQTTILSQSMDFGVRCYFAFILVPELSVMTRRLNDVGIAKKETFLIFLAGYSIVSLHYAFSKVTELSYGFHQFVLAKYFLFLISMVLVFWLISLLLKNEKNQDQR</sequence>
<accession>A0A2A5RIP2</accession>
<dbReference type="STRING" id="1291764.GCA_001311235_01324"/>
<comment type="caution">
    <text evidence="2">The sequence shown here is derived from an EMBL/GenBank/DDBJ whole genome shotgun (WGS) entry which is preliminary data.</text>
</comment>
<feature type="transmembrane region" description="Helical" evidence="1">
    <location>
        <begin position="94"/>
        <end position="116"/>
    </location>
</feature>
<feature type="transmembrane region" description="Helical" evidence="1">
    <location>
        <begin position="24"/>
        <end position="45"/>
    </location>
</feature>
<proteinExistence type="predicted"/>
<keyword evidence="1" id="KW-1133">Transmembrane helix</keyword>
<evidence type="ECO:0000256" key="1">
    <source>
        <dbReference type="SAM" id="Phobius"/>
    </source>
</evidence>
<dbReference type="EMBL" id="JXJU01000014">
    <property type="protein sequence ID" value="PCR99025.1"/>
    <property type="molecule type" value="Genomic_DNA"/>
</dbReference>
<dbReference type="PANTHER" id="PTHR34980:SF2">
    <property type="entry name" value="INNER MEMBRANE PROTEIN YHAH-RELATED"/>
    <property type="match status" value="1"/>
</dbReference>
<dbReference type="RefSeq" id="WP_096818972.1">
    <property type="nucleotide sequence ID" value="NZ_JXJU01000014.1"/>
</dbReference>
<protein>
    <recommendedName>
        <fullName evidence="4">DUF805 domain-containing protein</fullName>
    </recommendedName>
</protein>
<organism evidence="2 3">
    <name type="scientific">Lactococcus fujiensis JCM 16395</name>
    <dbReference type="NCBI Taxonomy" id="1291764"/>
    <lineage>
        <taxon>Bacteria</taxon>
        <taxon>Bacillati</taxon>
        <taxon>Bacillota</taxon>
        <taxon>Bacilli</taxon>
        <taxon>Lactobacillales</taxon>
        <taxon>Streptococcaceae</taxon>
        <taxon>Lactococcus</taxon>
    </lineage>
</organism>
<dbReference type="Proteomes" id="UP000218181">
    <property type="component" value="Unassembled WGS sequence"/>
</dbReference>
<evidence type="ECO:0000313" key="3">
    <source>
        <dbReference type="Proteomes" id="UP000218181"/>
    </source>
</evidence>
<name>A0A2A5RIP2_9LACT</name>
<feature type="transmembrane region" description="Helical" evidence="1">
    <location>
        <begin position="167"/>
        <end position="188"/>
    </location>
</feature>
<dbReference type="Pfam" id="PF05656">
    <property type="entry name" value="DUF805"/>
    <property type="match status" value="1"/>
</dbReference>
<keyword evidence="1" id="KW-0472">Membrane</keyword>
<evidence type="ECO:0000313" key="2">
    <source>
        <dbReference type="EMBL" id="PCR99025.1"/>
    </source>
</evidence>
<evidence type="ECO:0008006" key="4">
    <source>
        <dbReference type="Google" id="ProtNLM"/>
    </source>
</evidence>
<keyword evidence="3" id="KW-1185">Reference proteome</keyword>
<feature type="transmembrane region" description="Helical" evidence="1">
    <location>
        <begin position="271"/>
        <end position="292"/>
    </location>
</feature>